<organism evidence="1 2">
    <name type="scientific">Nonomuraea turkmeniaca</name>
    <dbReference type="NCBI Taxonomy" id="103838"/>
    <lineage>
        <taxon>Bacteria</taxon>
        <taxon>Bacillati</taxon>
        <taxon>Actinomycetota</taxon>
        <taxon>Actinomycetes</taxon>
        <taxon>Streptosporangiales</taxon>
        <taxon>Streptosporangiaceae</taxon>
        <taxon>Nonomuraea</taxon>
    </lineage>
</organism>
<evidence type="ECO:0000313" key="2">
    <source>
        <dbReference type="Proteomes" id="UP000309128"/>
    </source>
</evidence>
<dbReference type="AlphaFoldDB" id="A0A5S4F298"/>
<name>A0A5S4F298_9ACTN</name>
<keyword evidence="2" id="KW-1185">Reference proteome</keyword>
<reference evidence="1 2" key="1">
    <citation type="submission" date="2019-05" db="EMBL/GenBank/DDBJ databases">
        <title>Draft genome sequence of Nonomuraea turkmeniaca DSM 43926.</title>
        <authorList>
            <person name="Saricaoglu S."/>
            <person name="Isik K."/>
        </authorList>
    </citation>
    <scope>NUCLEOTIDE SEQUENCE [LARGE SCALE GENOMIC DNA]</scope>
    <source>
        <strain evidence="1 2">DSM 43926</strain>
    </source>
</reference>
<gene>
    <name evidence="1" type="ORF">ETD86_40990</name>
</gene>
<sequence>MSRSRVVLGQAGCRHCGEPIVLLGGEVDTRGKRFTFWAHDWQNGVRLVRCRTPFSAGVGPEAAPARRRARLRGLVRLLAGRQ</sequence>
<proteinExistence type="predicted"/>
<evidence type="ECO:0000313" key="1">
    <source>
        <dbReference type="EMBL" id="TMR10104.1"/>
    </source>
</evidence>
<accession>A0A5S4F298</accession>
<dbReference type="Proteomes" id="UP000309128">
    <property type="component" value="Unassembled WGS sequence"/>
</dbReference>
<dbReference type="RefSeq" id="WP_138672018.1">
    <property type="nucleotide sequence ID" value="NZ_VCKY01000204.1"/>
</dbReference>
<comment type="caution">
    <text evidence="1">The sequence shown here is derived from an EMBL/GenBank/DDBJ whole genome shotgun (WGS) entry which is preliminary data.</text>
</comment>
<dbReference type="EMBL" id="VCKY01000204">
    <property type="protein sequence ID" value="TMR10104.1"/>
    <property type="molecule type" value="Genomic_DNA"/>
</dbReference>
<protein>
    <submittedName>
        <fullName evidence="1">Uncharacterized protein</fullName>
    </submittedName>
</protein>